<accession>A0A387BIH8</accession>
<gene>
    <name evidence="2" type="ORF">D7I44_08750</name>
</gene>
<dbReference type="RefSeq" id="WP_120789145.1">
    <property type="nucleotide sequence ID" value="NZ_CP032624.1"/>
</dbReference>
<sequence>MIHRFPCGTLALDFVGTLRARRNDEPSEKLTEPSDLDAWFSESGMLDVATSASASDLKKAIELREAIYALAYARVAGDELPTDAAATVASYAEKLPVSVALADGRLERSGTVPQALASLARETIEIVGGPNAGLLRECSRDECTQVYLDTSRGHRRDWCSMKTCGNRVKASKFRARQAAVTAGS</sequence>
<evidence type="ECO:0000313" key="3">
    <source>
        <dbReference type="Proteomes" id="UP000275069"/>
    </source>
</evidence>
<evidence type="ECO:0000259" key="1">
    <source>
        <dbReference type="Pfam" id="PF11706"/>
    </source>
</evidence>
<dbReference type="PANTHER" id="PTHR35525:SF3">
    <property type="entry name" value="BLL6575 PROTEIN"/>
    <property type="match status" value="1"/>
</dbReference>
<dbReference type="Pfam" id="PF07336">
    <property type="entry name" value="ABATE"/>
    <property type="match status" value="1"/>
</dbReference>
<feature type="domain" description="Zinc finger CGNR" evidence="1">
    <location>
        <begin position="135"/>
        <end position="177"/>
    </location>
</feature>
<dbReference type="KEGG" id="gry:D7I44_08750"/>
<dbReference type="Proteomes" id="UP000275069">
    <property type="component" value="Chromosome"/>
</dbReference>
<protein>
    <recommendedName>
        <fullName evidence="1">Zinc finger CGNR domain-containing protein</fullName>
    </recommendedName>
</protein>
<organism evidence="2 3">
    <name type="scientific">Gryllotalpicola protaetiae</name>
    <dbReference type="NCBI Taxonomy" id="2419771"/>
    <lineage>
        <taxon>Bacteria</taxon>
        <taxon>Bacillati</taxon>
        <taxon>Actinomycetota</taxon>
        <taxon>Actinomycetes</taxon>
        <taxon>Micrococcales</taxon>
        <taxon>Microbacteriaceae</taxon>
        <taxon>Gryllotalpicola</taxon>
    </lineage>
</organism>
<dbReference type="InterPro" id="IPR021005">
    <property type="entry name" value="Znf_CGNR"/>
</dbReference>
<dbReference type="InterPro" id="IPR010852">
    <property type="entry name" value="ABATE"/>
</dbReference>
<dbReference type="PANTHER" id="PTHR35525">
    <property type="entry name" value="BLL6575 PROTEIN"/>
    <property type="match status" value="1"/>
</dbReference>
<reference evidence="2 3" key="1">
    <citation type="submission" date="2018-09" db="EMBL/GenBank/DDBJ databases">
        <title>Genome sequencing of strain 2DFW10M-5.</title>
        <authorList>
            <person name="Heo J."/>
            <person name="Kim S.-J."/>
            <person name="Kwon S.-W."/>
        </authorList>
    </citation>
    <scope>NUCLEOTIDE SEQUENCE [LARGE SCALE GENOMIC DNA]</scope>
    <source>
        <strain evidence="2 3">2DFW10M-5</strain>
    </source>
</reference>
<dbReference type="InterPro" id="IPR023286">
    <property type="entry name" value="ABATE_dom_sf"/>
</dbReference>
<name>A0A387BIH8_9MICO</name>
<evidence type="ECO:0000313" key="2">
    <source>
        <dbReference type="EMBL" id="AYG03613.1"/>
    </source>
</evidence>
<dbReference type="Pfam" id="PF11706">
    <property type="entry name" value="zf-CGNR"/>
    <property type="match status" value="1"/>
</dbReference>
<dbReference type="AlphaFoldDB" id="A0A387BIH8"/>
<keyword evidence="3" id="KW-1185">Reference proteome</keyword>
<dbReference type="SUPFAM" id="SSF160904">
    <property type="entry name" value="Jann2411-like"/>
    <property type="match status" value="1"/>
</dbReference>
<dbReference type="Gene3D" id="1.10.3300.10">
    <property type="entry name" value="Jann2411-like domain"/>
    <property type="match status" value="1"/>
</dbReference>
<dbReference type="EMBL" id="CP032624">
    <property type="protein sequence ID" value="AYG03613.1"/>
    <property type="molecule type" value="Genomic_DNA"/>
</dbReference>
<proteinExistence type="predicted"/>
<dbReference type="OrthoDB" id="123307at2"/>